<evidence type="ECO:0000259" key="7">
    <source>
        <dbReference type="PROSITE" id="PS50893"/>
    </source>
</evidence>
<evidence type="ECO:0000256" key="6">
    <source>
        <dbReference type="ARBA" id="ARBA00023136"/>
    </source>
</evidence>
<accession>A0A0F2LPD5</accession>
<evidence type="ECO:0000256" key="1">
    <source>
        <dbReference type="ARBA" id="ARBA00022448"/>
    </source>
</evidence>
<dbReference type="InterPro" id="IPR047641">
    <property type="entry name" value="ABC_transpr_MalK/UgpC-like"/>
</dbReference>
<evidence type="ECO:0000313" key="8">
    <source>
        <dbReference type="EMBL" id="KJR78330.1"/>
    </source>
</evidence>
<evidence type="ECO:0000256" key="2">
    <source>
        <dbReference type="ARBA" id="ARBA00022475"/>
    </source>
</evidence>
<dbReference type="Pfam" id="PF00005">
    <property type="entry name" value="ABC_tran"/>
    <property type="match status" value="1"/>
</dbReference>
<keyword evidence="3" id="KW-0547">Nucleotide-binding</keyword>
<dbReference type="PROSITE" id="PS00211">
    <property type="entry name" value="ABC_TRANSPORTER_1"/>
    <property type="match status" value="1"/>
</dbReference>
<dbReference type="GO" id="GO:0055052">
    <property type="term" value="C:ATP-binding cassette (ABC) transporter complex, substrate-binding subunit-containing"/>
    <property type="evidence" value="ECO:0007669"/>
    <property type="project" value="TreeGrafter"/>
</dbReference>
<comment type="caution">
    <text evidence="8">The sequence shown here is derived from an EMBL/GenBank/DDBJ whole genome shotgun (WGS) entry which is preliminary data.</text>
</comment>
<dbReference type="PATRIC" id="fig|1326980.8.peg.383"/>
<dbReference type="Gene3D" id="2.40.50.140">
    <property type="entry name" value="Nucleic acid-binding proteins"/>
    <property type="match status" value="1"/>
</dbReference>
<reference evidence="8" key="1">
    <citation type="submission" date="2015-03" db="EMBL/GenBank/DDBJ databases">
        <title>Metagenome Sequencing of an Archaeal-Dominated Microbial Community from a Hot Spring at the Los Azufres Geothermal Field, Mexico.</title>
        <authorList>
            <person name="Servin-Garciduenas L.E."/>
            <person name="Martinez-Romero E."/>
        </authorList>
    </citation>
    <scope>NUCLEOTIDE SEQUENCE [LARGE SCALE GENOMIC DNA]</scope>
    <source>
        <strain evidence="8">AZ1-454</strain>
    </source>
</reference>
<dbReference type="SUPFAM" id="SSF52540">
    <property type="entry name" value="P-loop containing nucleoside triphosphate hydrolases"/>
    <property type="match status" value="1"/>
</dbReference>
<dbReference type="GO" id="GO:0140359">
    <property type="term" value="F:ABC-type transporter activity"/>
    <property type="evidence" value="ECO:0007669"/>
    <property type="project" value="InterPro"/>
</dbReference>
<dbReference type="InterPro" id="IPR012340">
    <property type="entry name" value="NA-bd_OB-fold"/>
</dbReference>
<dbReference type="InterPro" id="IPR003439">
    <property type="entry name" value="ABC_transporter-like_ATP-bd"/>
</dbReference>
<dbReference type="GO" id="GO:0008643">
    <property type="term" value="P:carbohydrate transport"/>
    <property type="evidence" value="ECO:0007669"/>
    <property type="project" value="InterPro"/>
</dbReference>
<dbReference type="PROSITE" id="PS50893">
    <property type="entry name" value="ABC_TRANSPORTER_2"/>
    <property type="match status" value="1"/>
</dbReference>
<dbReference type="InterPro" id="IPR017871">
    <property type="entry name" value="ABC_transporter-like_CS"/>
</dbReference>
<dbReference type="GO" id="GO:0016887">
    <property type="term" value="F:ATP hydrolysis activity"/>
    <property type="evidence" value="ECO:0007669"/>
    <property type="project" value="InterPro"/>
</dbReference>
<evidence type="ECO:0000256" key="3">
    <source>
        <dbReference type="ARBA" id="ARBA00022741"/>
    </source>
</evidence>
<evidence type="ECO:0000313" key="9">
    <source>
        <dbReference type="EMBL" id="MCL7344672.1"/>
    </source>
</evidence>
<dbReference type="Gene3D" id="3.40.50.300">
    <property type="entry name" value="P-loop containing nucleotide triphosphate hydrolases"/>
    <property type="match status" value="1"/>
</dbReference>
<protein>
    <submittedName>
        <fullName evidence="8 9">ABC transporter ATP-binding protein</fullName>
    </submittedName>
</protein>
<name>A0A0F2LPD5_9CREN</name>
<dbReference type="InterPro" id="IPR008995">
    <property type="entry name" value="Mo/tungstate-bd_C_term_dom"/>
</dbReference>
<reference evidence="9" key="2">
    <citation type="submission" date="2022-05" db="EMBL/GenBank/DDBJ databases">
        <title>Metagenome Sequencing of an Archaeal-Dominated Microbial Community from a Hot Spring at the Los Azufres Geothermal Field, Mexico.</title>
        <authorList>
            <person name="Marin-Paredes R."/>
            <person name="Martinez-Romero E."/>
            <person name="Servin-Garciduenas L.E."/>
        </authorList>
    </citation>
    <scope>NUCLEOTIDE SEQUENCE</scope>
    <source>
        <strain evidence="9">AZ1-454</strain>
    </source>
</reference>
<evidence type="ECO:0000256" key="4">
    <source>
        <dbReference type="ARBA" id="ARBA00022840"/>
    </source>
</evidence>
<dbReference type="FunFam" id="3.40.50.300:FF:000042">
    <property type="entry name" value="Maltose/maltodextrin ABC transporter, ATP-binding protein"/>
    <property type="match status" value="1"/>
</dbReference>
<dbReference type="InterPro" id="IPR027417">
    <property type="entry name" value="P-loop_NTPase"/>
</dbReference>
<gene>
    <name evidence="9" type="ORF">TQ35_008890</name>
    <name evidence="8" type="ORF">TQ35_07875</name>
</gene>
<dbReference type="CDD" id="cd03301">
    <property type="entry name" value="ABC_MalK_N"/>
    <property type="match status" value="1"/>
</dbReference>
<keyword evidence="5" id="KW-1278">Translocase</keyword>
<dbReference type="EMBL" id="JZWS01000135">
    <property type="protein sequence ID" value="KJR78330.1"/>
    <property type="molecule type" value="Genomic_DNA"/>
</dbReference>
<dbReference type="Pfam" id="PF08402">
    <property type="entry name" value="TOBE_2"/>
    <property type="match status" value="1"/>
</dbReference>
<evidence type="ECO:0000256" key="5">
    <source>
        <dbReference type="ARBA" id="ARBA00022967"/>
    </source>
</evidence>
<dbReference type="InterPro" id="IPR013611">
    <property type="entry name" value="Transp-assoc_OB_typ2"/>
</dbReference>
<dbReference type="InterPro" id="IPR015855">
    <property type="entry name" value="ABC_transpr_MalK-like"/>
</dbReference>
<keyword evidence="6" id="KW-0472">Membrane</keyword>
<keyword evidence="4 8" id="KW-0067">ATP-binding</keyword>
<dbReference type="PANTHER" id="PTHR43875">
    <property type="entry name" value="MALTODEXTRIN IMPORT ATP-BINDING PROTEIN MSMX"/>
    <property type="match status" value="1"/>
</dbReference>
<dbReference type="SMART" id="SM00382">
    <property type="entry name" value="AAA"/>
    <property type="match status" value="1"/>
</dbReference>
<organism evidence="8">
    <name type="scientific">Candidatus Aramenus sulfurataquae</name>
    <dbReference type="NCBI Taxonomy" id="1326980"/>
    <lineage>
        <taxon>Archaea</taxon>
        <taxon>Thermoproteota</taxon>
        <taxon>Thermoprotei</taxon>
        <taxon>Sulfolobales</taxon>
        <taxon>Sulfolobaceae</taxon>
        <taxon>Candidatus Aramenus</taxon>
    </lineage>
</organism>
<dbReference type="AlphaFoldDB" id="A0A0F2LPD5"/>
<keyword evidence="1" id="KW-0813">Transport</keyword>
<dbReference type="SUPFAM" id="SSF50331">
    <property type="entry name" value="MOP-like"/>
    <property type="match status" value="1"/>
</dbReference>
<keyword evidence="2" id="KW-1003">Cell membrane</keyword>
<feature type="domain" description="ABC transporter" evidence="7">
    <location>
        <begin position="3"/>
        <end position="230"/>
    </location>
</feature>
<dbReference type="PANTHER" id="PTHR43875:SF15">
    <property type="entry name" value="TREHALOSE IMPORT ATP-BINDING PROTEIN SUGC"/>
    <property type="match status" value="1"/>
</dbReference>
<sequence length="318" mass="35495">MSVELRNVTRRFKEVVALDNVNLKVEKGEFFVILGPSGCGKTTLLRVVAGLERAEGEVIIDGIDVTRFPPHKRGVAMVFQNYALYPNKTVYENLAMPLEDLEKKEAEERIQYVSKSLGIGDLLNRYPGELSGGQQQRIALARALVRKPKVFLMDEPLSNLDAPLRLQARRLVKEIQMENGITTIYVTHDQAEAMALADRVAIMKKGKIVQIGTPEEIYENPADAFVASFFGLPPMSLVNGKPFDVNGEVGIRIEDVFLGQEGFVGEVSDVEFWGDKYLVYVKFEGGEVRAFSKEKLKVGTQVKFSVRKYKVFGGDGRS</sequence>
<dbReference type="InterPro" id="IPR003593">
    <property type="entry name" value="AAA+_ATPase"/>
</dbReference>
<proteinExistence type="predicted"/>
<dbReference type="GO" id="GO:0005524">
    <property type="term" value="F:ATP binding"/>
    <property type="evidence" value="ECO:0007669"/>
    <property type="project" value="UniProtKB-KW"/>
</dbReference>
<dbReference type="EMBL" id="JZWS02000022">
    <property type="protein sequence ID" value="MCL7344672.1"/>
    <property type="molecule type" value="Genomic_DNA"/>
</dbReference>